<accession>A0ABP1RM10</accession>
<evidence type="ECO:0000313" key="2">
    <source>
        <dbReference type="EMBL" id="CAL8130545.1"/>
    </source>
</evidence>
<comment type="caution">
    <text evidence="2">The sequence shown here is derived from an EMBL/GenBank/DDBJ whole genome shotgun (WGS) entry which is preliminary data.</text>
</comment>
<proteinExistence type="predicted"/>
<evidence type="ECO:0000313" key="3">
    <source>
        <dbReference type="Proteomes" id="UP001642540"/>
    </source>
</evidence>
<evidence type="ECO:0000256" key="1">
    <source>
        <dbReference type="SAM" id="SignalP"/>
    </source>
</evidence>
<evidence type="ECO:0008006" key="4">
    <source>
        <dbReference type="Google" id="ProtNLM"/>
    </source>
</evidence>
<dbReference type="PROSITE" id="PS51257">
    <property type="entry name" value="PROKAR_LIPOPROTEIN"/>
    <property type="match status" value="1"/>
</dbReference>
<sequence length="170" mass="18565">MEKVLRFSVALITLISCTYFINSVEALHCYHCVHAETELPSGIRLRPPPHPSCQRGLIPDSSLLVECSQLQNDSSTFTCTDFLVDGAWSSLVGGAPFRATFRGCVGSSRENMTFTEECHSGLMQEVAEAFHDEEMQQAIWADSVIFNASVTTYDGCNCNKDGGNGGNQCV</sequence>
<reference evidence="2 3" key="1">
    <citation type="submission" date="2024-08" db="EMBL/GenBank/DDBJ databases">
        <authorList>
            <person name="Cucini C."/>
            <person name="Frati F."/>
        </authorList>
    </citation>
    <scope>NUCLEOTIDE SEQUENCE [LARGE SCALE GENOMIC DNA]</scope>
</reference>
<protein>
    <recommendedName>
        <fullName evidence="4">Protein quiver</fullName>
    </recommendedName>
</protein>
<dbReference type="EMBL" id="CAXLJM020000082">
    <property type="protein sequence ID" value="CAL8130545.1"/>
    <property type="molecule type" value="Genomic_DNA"/>
</dbReference>
<name>A0ABP1RM10_9HEXA</name>
<organism evidence="2 3">
    <name type="scientific">Orchesella dallaii</name>
    <dbReference type="NCBI Taxonomy" id="48710"/>
    <lineage>
        <taxon>Eukaryota</taxon>
        <taxon>Metazoa</taxon>
        <taxon>Ecdysozoa</taxon>
        <taxon>Arthropoda</taxon>
        <taxon>Hexapoda</taxon>
        <taxon>Collembola</taxon>
        <taxon>Entomobryomorpha</taxon>
        <taxon>Entomobryoidea</taxon>
        <taxon>Orchesellidae</taxon>
        <taxon>Orchesellinae</taxon>
        <taxon>Orchesella</taxon>
    </lineage>
</organism>
<feature type="signal peptide" evidence="1">
    <location>
        <begin position="1"/>
        <end position="26"/>
    </location>
</feature>
<keyword evidence="3" id="KW-1185">Reference proteome</keyword>
<gene>
    <name evidence="2" type="ORF">ODALV1_LOCUS23776</name>
</gene>
<dbReference type="Proteomes" id="UP001642540">
    <property type="component" value="Unassembled WGS sequence"/>
</dbReference>
<keyword evidence="1" id="KW-0732">Signal</keyword>
<feature type="chain" id="PRO_5047165012" description="Protein quiver" evidence="1">
    <location>
        <begin position="27"/>
        <end position="170"/>
    </location>
</feature>